<protein>
    <submittedName>
        <fullName evidence="3">PepSY domain-containing protein</fullName>
    </submittedName>
</protein>
<dbReference type="Pfam" id="PF13670">
    <property type="entry name" value="PepSY_2"/>
    <property type="match status" value="1"/>
</dbReference>
<evidence type="ECO:0000256" key="1">
    <source>
        <dbReference type="SAM" id="SignalP"/>
    </source>
</evidence>
<dbReference type="Proteomes" id="UP000244446">
    <property type="component" value="Unassembled WGS sequence"/>
</dbReference>
<gene>
    <name evidence="3" type="ORF">DC366_00940</name>
</gene>
<dbReference type="AlphaFoldDB" id="A0A2T7GC97"/>
<feature type="domain" description="PepSY" evidence="2">
    <location>
        <begin position="2"/>
        <end position="80"/>
    </location>
</feature>
<accession>A0A2T7GC97</accession>
<sequence length="83" mass="9029">MITAALVAALVPATAMAKDTPPPADAMKLSEVISALEERVGDELSHIDEIDWDEDGYWEIEYVRTDGAQVEVKIDPTTGDARN</sequence>
<keyword evidence="1" id="KW-0732">Signal</keyword>
<evidence type="ECO:0000313" key="3">
    <source>
        <dbReference type="EMBL" id="PVA12042.1"/>
    </source>
</evidence>
<reference evidence="3 4" key="1">
    <citation type="submission" date="2018-04" db="EMBL/GenBank/DDBJ databases">
        <title>Pelagivirga bohaiensis gen. nov., sp. nov., a bacterium isolated from the Bohai Sea.</title>
        <authorList>
            <person name="Ji X."/>
        </authorList>
    </citation>
    <scope>NUCLEOTIDE SEQUENCE [LARGE SCALE GENOMIC DNA]</scope>
    <source>
        <strain evidence="3 4">BH-SD19</strain>
    </source>
</reference>
<feature type="chain" id="PRO_5015612737" evidence="1">
    <location>
        <begin position="18"/>
        <end position="83"/>
    </location>
</feature>
<name>A0A2T7GC97_9RHOB</name>
<dbReference type="OrthoDB" id="8099763at2"/>
<evidence type="ECO:0000259" key="2">
    <source>
        <dbReference type="Pfam" id="PF13670"/>
    </source>
</evidence>
<dbReference type="Gene3D" id="3.10.450.40">
    <property type="match status" value="1"/>
</dbReference>
<keyword evidence="4" id="KW-1185">Reference proteome</keyword>
<proteinExistence type="predicted"/>
<dbReference type="InterPro" id="IPR025711">
    <property type="entry name" value="PepSY"/>
</dbReference>
<organism evidence="3 4">
    <name type="scientific">Pelagivirga sediminicola</name>
    <dbReference type="NCBI Taxonomy" id="2170575"/>
    <lineage>
        <taxon>Bacteria</taxon>
        <taxon>Pseudomonadati</taxon>
        <taxon>Pseudomonadota</taxon>
        <taxon>Alphaproteobacteria</taxon>
        <taxon>Rhodobacterales</taxon>
        <taxon>Paracoccaceae</taxon>
        <taxon>Pelagivirga</taxon>
    </lineage>
</organism>
<evidence type="ECO:0000313" key="4">
    <source>
        <dbReference type="Proteomes" id="UP000244446"/>
    </source>
</evidence>
<feature type="signal peptide" evidence="1">
    <location>
        <begin position="1"/>
        <end position="17"/>
    </location>
</feature>
<dbReference type="EMBL" id="QCYH01000001">
    <property type="protein sequence ID" value="PVA12042.1"/>
    <property type="molecule type" value="Genomic_DNA"/>
</dbReference>
<comment type="caution">
    <text evidence="3">The sequence shown here is derived from an EMBL/GenBank/DDBJ whole genome shotgun (WGS) entry which is preliminary data.</text>
</comment>